<gene>
    <name evidence="1" type="ORF">FCH32_00170</name>
</gene>
<dbReference type="AlphaFoldDB" id="A0ABD6LXP5"/>
<keyword evidence="2" id="KW-1185">Reference proteome</keyword>
<accession>A0ABD6LXP5</accession>
<dbReference type="EMBL" id="SUQN01000001">
    <property type="protein sequence ID" value="NTZ48724.1"/>
    <property type="molecule type" value="Genomic_DNA"/>
</dbReference>
<evidence type="ECO:0000313" key="1">
    <source>
        <dbReference type="EMBL" id="NTZ48724.1"/>
    </source>
</evidence>
<name>A0ABD6LXP5_9ENTR</name>
<organism evidence="1 2">
    <name type="scientific">Citrobacter gillenii</name>
    <dbReference type="NCBI Taxonomy" id="67828"/>
    <lineage>
        <taxon>Bacteria</taxon>
        <taxon>Pseudomonadati</taxon>
        <taxon>Pseudomonadota</taxon>
        <taxon>Gammaproteobacteria</taxon>
        <taxon>Enterobacterales</taxon>
        <taxon>Enterobacteriaceae</taxon>
        <taxon>Citrobacter</taxon>
        <taxon>Citrobacter freundii complex</taxon>
    </lineage>
</organism>
<comment type="caution">
    <text evidence="1">The sequence shown here is derived from an EMBL/GenBank/DDBJ whole genome shotgun (WGS) entry which is preliminary data.</text>
</comment>
<dbReference type="Proteomes" id="UP000729009">
    <property type="component" value="Unassembled WGS sequence"/>
</dbReference>
<proteinExistence type="predicted"/>
<evidence type="ECO:0000313" key="2">
    <source>
        <dbReference type="Proteomes" id="UP000729009"/>
    </source>
</evidence>
<protein>
    <submittedName>
        <fullName evidence="1">Uncharacterized protein</fullName>
    </submittedName>
</protein>
<reference evidence="1 2" key="1">
    <citation type="submission" date="2019-05" db="EMBL/GenBank/DDBJ databases">
        <title>Draft genomes of bacterial isolates retrieved from different Forrest soils.</title>
        <authorList>
            <person name="Soares-Castro P."/>
            <person name="Santos P.M."/>
        </authorList>
    </citation>
    <scope>NUCLEOTIDE SEQUENCE [LARGE SCALE GENOMIC DNA]</scope>
    <source>
        <strain evidence="1 2">UMG736</strain>
    </source>
</reference>
<sequence>MCAILPDGAALIRPTGKSGCRLDKAFTPPSGNKLSVCAAKLKCREFPTSRVGWRRQKETFN</sequence>